<keyword evidence="1" id="KW-0732">Signal</keyword>
<accession>A0ABU9Y4P3</accession>
<comment type="caution">
    <text evidence="2">The sequence shown here is derived from an EMBL/GenBank/DDBJ whole genome shotgun (WGS) entry which is preliminary data.</text>
</comment>
<evidence type="ECO:0000313" key="2">
    <source>
        <dbReference type="EMBL" id="MEN2790769.1"/>
    </source>
</evidence>
<proteinExistence type="predicted"/>
<dbReference type="RefSeq" id="WP_343891207.1">
    <property type="nucleotide sequence ID" value="NZ_BAAAEH010000039.1"/>
</dbReference>
<evidence type="ECO:0008006" key="4">
    <source>
        <dbReference type="Google" id="ProtNLM"/>
    </source>
</evidence>
<dbReference type="SUPFAM" id="SSF54427">
    <property type="entry name" value="NTF2-like"/>
    <property type="match status" value="1"/>
</dbReference>
<feature type="chain" id="PRO_5045255868" description="DUF4440 domain-containing protein" evidence="1">
    <location>
        <begin position="18"/>
        <end position="197"/>
    </location>
</feature>
<dbReference type="Gene3D" id="3.10.450.50">
    <property type="match status" value="1"/>
</dbReference>
<protein>
    <recommendedName>
        <fullName evidence="4">DUF4440 domain-containing protein</fullName>
    </recommendedName>
</protein>
<feature type="signal peptide" evidence="1">
    <location>
        <begin position="1"/>
        <end position="17"/>
    </location>
</feature>
<sequence length="197" mass="21196">MILALLLAAAAPGAAEAERAFASAAQKGQWAAFRAFAADDAVMFVPEPVKAQTWLKDRAEPAYPVSWWAADSFVACDGAAAVNSGPWMRPKSVGYFSTVWLRQPDGGWKWTMDSGDALAAARPAGDGPKIHRASCKGTPGTVAAVRYRDGETGEGQSEDRTLAWRWHVAPDGARTFDAWLWDGRMMRNVVADRIAAG</sequence>
<gene>
    <name evidence="2" type="ORF">ABC974_14105</name>
</gene>
<name>A0ABU9Y4P3_9SPHN</name>
<keyword evidence="3" id="KW-1185">Reference proteome</keyword>
<organism evidence="2 3">
    <name type="scientific">Sphingomonas oligophenolica</name>
    <dbReference type="NCBI Taxonomy" id="301154"/>
    <lineage>
        <taxon>Bacteria</taxon>
        <taxon>Pseudomonadati</taxon>
        <taxon>Pseudomonadota</taxon>
        <taxon>Alphaproteobacteria</taxon>
        <taxon>Sphingomonadales</taxon>
        <taxon>Sphingomonadaceae</taxon>
        <taxon>Sphingomonas</taxon>
    </lineage>
</organism>
<dbReference type="Proteomes" id="UP001419910">
    <property type="component" value="Unassembled WGS sequence"/>
</dbReference>
<dbReference type="EMBL" id="JBDIME010000012">
    <property type="protein sequence ID" value="MEN2790769.1"/>
    <property type="molecule type" value="Genomic_DNA"/>
</dbReference>
<evidence type="ECO:0000256" key="1">
    <source>
        <dbReference type="SAM" id="SignalP"/>
    </source>
</evidence>
<evidence type="ECO:0000313" key="3">
    <source>
        <dbReference type="Proteomes" id="UP001419910"/>
    </source>
</evidence>
<dbReference type="InterPro" id="IPR032710">
    <property type="entry name" value="NTF2-like_dom_sf"/>
</dbReference>
<reference evidence="2 3" key="1">
    <citation type="submission" date="2024-05" db="EMBL/GenBank/DDBJ databases">
        <authorList>
            <person name="Liu Q."/>
            <person name="Xin Y.-H."/>
        </authorList>
    </citation>
    <scope>NUCLEOTIDE SEQUENCE [LARGE SCALE GENOMIC DNA]</scope>
    <source>
        <strain evidence="2 3">CGMCC 1.10181</strain>
    </source>
</reference>